<proteinExistence type="predicted"/>
<dbReference type="GO" id="GO:0046921">
    <property type="term" value="F:alpha-(1-&gt;6)-fucosyltransferase activity"/>
    <property type="evidence" value="ECO:0007669"/>
    <property type="project" value="TreeGrafter"/>
</dbReference>
<dbReference type="AlphaFoldDB" id="L1J814"/>
<dbReference type="EnsemblProtists" id="EKX44215">
    <property type="protein sequence ID" value="EKX44215"/>
    <property type="gene ID" value="GUITHDRAFT_153092"/>
</dbReference>
<dbReference type="OMA" id="DRVAYQL"/>
<evidence type="ECO:0000313" key="2">
    <source>
        <dbReference type="EMBL" id="EKX44215.1"/>
    </source>
</evidence>
<organism evidence="2">
    <name type="scientific">Guillardia theta (strain CCMP2712)</name>
    <name type="common">Cryptophyte</name>
    <dbReference type="NCBI Taxonomy" id="905079"/>
    <lineage>
        <taxon>Eukaryota</taxon>
        <taxon>Cryptophyceae</taxon>
        <taxon>Pyrenomonadales</taxon>
        <taxon>Geminigeraceae</taxon>
        <taxon>Guillardia</taxon>
    </lineage>
</organism>
<dbReference type="RefSeq" id="XP_005831195.1">
    <property type="nucleotide sequence ID" value="XM_005831138.1"/>
</dbReference>
<reference evidence="4" key="2">
    <citation type="submission" date="2012-11" db="EMBL/GenBank/DDBJ databases">
        <authorList>
            <person name="Kuo A."/>
            <person name="Curtis B.A."/>
            <person name="Tanifuji G."/>
            <person name="Burki F."/>
            <person name="Gruber A."/>
            <person name="Irimia M."/>
            <person name="Maruyama S."/>
            <person name="Arias M.C."/>
            <person name="Ball S.G."/>
            <person name="Gile G.H."/>
            <person name="Hirakawa Y."/>
            <person name="Hopkins J.F."/>
            <person name="Rensing S.A."/>
            <person name="Schmutz J."/>
            <person name="Symeonidi A."/>
            <person name="Elias M."/>
            <person name="Eveleigh R.J."/>
            <person name="Herman E.K."/>
            <person name="Klute M.J."/>
            <person name="Nakayama T."/>
            <person name="Obornik M."/>
            <person name="Reyes-Prieto A."/>
            <person name="Armbrust E.V."/>
            <person name="Aves S.J."/>
            <person name="Beiko R.G."/>
            <person name="Coutinho P."/>
            <person name="Dacks J.B."/>
            <person name="Durnford D.G."/>
            <person name="Fast N.M."/>
            <person name="Green B.R."/>
            <person name="Grisdale C."/>
            <person name="Hempe F."/>
            <person name="Henrissat B."/>
            <person name="Hoppner M.P."/>
            <person name="Ishida K.-I."/>
            <person name="Kim E."/>
            <person name="Koreny L."/>
            <person name="Kroth P.G."/>
            <person name="Liu Y."/>
            <person name="Malik S.-B."/>
            <person name="Maier U.G."/>
            <person name="McRose D."/>
            <person name="Mock T."/>
            <person name="Neilson J.A."/>
            <person name="Onodera N.T."/>
            <person name="Poole A.M."/>
            <person name="Pritham E.J."/>
            <person name="Richards T.A."/>
            <person name="Rocap G."/>
            <person name="Roy S.W."/>
            <person name="Sarai C."/>
            <person name="Schaack S."/>
            <person name="Shirato S."/>
            <person name="Slamovits C.H."/>
            <person name="Spencer D.F."/>
            <person name="Suzuki S."/>
            <person name="Worden A.Z."/>
            <person name="Zauner S."/>
            <person name="Barry K."/>
            <person name="Bell C."/>
            <person name="Bharti A.K."/>
            <person name="Crow J.A."/>
            <person name="Grimwood J."/>
            <person name="Kramer R."/>
            <person name="Lindquist E."/>
            <person name="Lucas S."/>
            <person name="Salamov A."/>
            <person name="McFadden G.I."/>
            <person name="Lane C.E."/>
            <person name="Keeling P.J."/>
            <person name="Gray M.W."/>
            <person name="Grigoriev I.V."/>
            <person name="Archibald J.M."/>
        </authorList>
    </citation>
    <scope>NUCLEOTIDE SEQUENCE</scope>
    <source>
        <strain evidence="4">CCMP2712</strain>
    </source>
</reference>
<gene>
    <name evidence="2" type="ORF">GUITHDRAFT_153092</name>
</gene>
<evidence type="ECO:0000313" key="3">
    <source>
        <dbReference type="EnsemblProtists" id="EKX44215"/>
    </source>
</evidence>
<dbReference type="GO" id="GO:0006487">
    <property type="term" value="P:protein N-linked glycosylation"/>
    <property type="evidence" value="ECO:0007669"/>
    <property type="project" value="TreeGrafter"/>
</dbReference>
<name>L1J814_GUITC</name>
<dbReference type="Gene3D" id="3.40.50.11350">
    <property type="match status" value="1"/>
</dbReference>
<keyword evidence="4" id="KW-1185">Reference proteome</keyword>
<protein>
    <recommendedName>
        <fullName evidence="1">Alpha-(1,6)-fucosyltransferase N- and catalytic domain-containing protein</fullName>
    </recommendedName>
</protein>
<sequence>MSSRYNISKVFVATDDTQVVNELRKAEPELTFISIQSYDRNSLQSGDAVWLENRLGAGELSGHELTLFTLRDLMLLAQADALVGHFSSNLSRLAFLRSLAHHGRPVPYASVDGPWCFHWRMCCRVSASFPFSSVC</sequence>
<reference evidence="2 4" key="1">
    <citation type="journal article" date="2012" name="Nature">
        <title>Algal genomes reveal evolutionary mosaicism and the fate of nucleomorphs.</title>
        <authorList>
            <consortium name="DOE Joint Genome Institute"/>
            <person name="Curtis B.A."/>
            <person name="Tanifuji G."/>
            <person name="Burki F."/>
            <person name="Gruber A."/>
            <person name="Irimia M."/>
            <person name="Maruyama S."/>
            <person name="Arias M.C."/>
            <person name="Ball S.G."/>
            <person name="Gile G.H."/>
            <person name="Hirakawa Y."/>
            <person name="Hopkins J.F."/>
            <person name="Kuo A."/>
            <person name="Rensing S.A."/>
            <person name="Schmutz J."/>
            <person name="Symeonidi A."/>
            <person name="Elias M."/>
            <person name="Eveleigh R.J."/>
            <person name="Herman E.K."/>
            <person name="Klute M.J."/>
            <person name="Nakayama T."/>
            <person name="Obornik M."/>
            <person name="Reyes-Prieto A."/>
            <person name="Armbrust E.V."/>
            <person name="Aves S.J."/>
            <person name="Beiko R.G."/>
            <person name="Coutinho P."/>
            <person name="Dacks J.B."/>
            <person name="Durnford D.G."/>
            <person name="Fast N.M."/>
            <person name="Green B.R."/>
            <person name="Grisdale C.J."/>
            <person name="Hempel F."/>
            <person name="Henrissat B."/>
            <person name="Hoppner M.P."/>
            <person name="Ishida K."/>
            <person name="Kim E."/>
            <person name="Koreny L."/>
            <person name="Kroth P.G."/>
            <person name="Liu Y."/>
            <person name="Malik S.B."/>
            <person name="Maier U.G."/>
            <person name="McRose D."/>
            <person name="Mock T."/>
            <person name="Neilson J.A."/>
            <person name="Onodera N.T."/>
            <person name="Poole A.M."/>
            <person name="Pritham E.J."/>
            <person name="Richards T.A."/>
            <person name="Rocap G."/>
            <person name="Roy S.W."/>
            <person name="Sarai C."/>
            <person name="Schaack S."/>
            <person name="Shirato S."/>
            <person name="Slamovits C.H."/>
            <person name="Spencer D.F."/>
            <person name="Suzuki S."/>
            <person name="Worden A.Z."/>
            <person name="Zauner S."/>
            <person name="Barry K."/>
            <person name="Bell C."/>
            <person name="Bharti A.K."/>
            <person name="Crow J.A."/>
            <person name="Grimwood J."/>
            <person name="Kramer R."/>
            <person name="Lindquist E."/>
            <person name="Lucas S."/>
            <person name="Salamov A."/>
            <person name="McFadden G.I."/>
            <person name="Lane C.E."/>
            <person name="Keeling P.J."/>
            <person name="Gray M.W."/>
            <person name="Grigoriev I.V."/>
            <person name="Archibald J.M."/>
        </authorList>
    </citation>
    <scope>NUCLEOTIDE SEQUENCE</scope>
    <source>
        <strain evidence="2 4">CCMP2712</strain>
    </source>
</reference>
<dbReference type="Proteomes" id="UP000011087">
    <property type="component" value="Unassembled WGS sequence"/>
</dbReference>
<dbReference type="OrthoDB" id="423313at2759"/>
<dbReference type="HOGENOM" id="CLU_1889758_0_0_1"/>
<feature type="domain" description="Alpha-(1,6)-fucosyltransferase N- and catalytic" evidence="1">
    <location>
        <begin position="5"/>
        <end position="95"/>
    </location>
</feature>
<dbReference type="PANTHER" id="PTHR13132">
    <property type="entry name" value="ALPHA- 1,6 -FUCOSYLTRANSFERASE"/>
    <property type="match status" value="1"/>
</dbReference>
<evidence type="ECO:0000259" key="1">
    <source>
        <dbReference type="Pfam" id="PF19745"/>
    </source>
</evidence>
<dbReference type="Pfam" id="PF19745">
    <property type="entry name" value="FUT8_N_cat"/>
    <property type="match status" value="1"/>
</dbReference>
<reference evidence="3" key="3">
    <citation type="submission" date="2016-03" db="UniProtKB">
        <authorList>
            <consortium name="EnsemblProtists"/>
        </authorList>
    </citation>
    <scope>IDENTIFICATION</scope>
</reference>
<dbReference type="PaxDb" id="55529-EKX44215"/>
<accession>L1J814</accession>
<dbReference type="InterPro" id="IPR045573">
    <property type="entry name" value="Fut8_N_cat"/>
</dbReference>
<dbReference type="KEGG" id="gtt:GUITHDRAFT_153092"/>
<dbReference type="EMBL" id="JH993006">
    <property type="protein sequence ID" value="EKX44215.1"/>
    <property type="molecule type" value="Genomic_DNA"/>
</dbReference>
<dbReference type="GeneID" id="17300779"/>
<dbReference type="PANTHER" id="PTHR13132:SF29">
    <property type="entry name" value="ALPHA-(1,6)-FUCOSYLTRANSFERASE"/>
    <property type="match status" value="1"/>
</dbReference>
<evidence type="ECO:0000313" key="4">
    <source>
        <dbReference type="Proteomes" id="UP000011087"/>
    </source>
</evidence>